<feature type="domain" description="Uncharacterized protein YyaB-like PH" evidence="2">
    <location>
        <begin position="66"/>
        <end position="145"/>
    </location>
</feature>
<reference evidence="3" key="1">
    <citation type="submission" date="2021-01" db="EMBL/GenBank/DDBJ databases">
        <authorList>
            <person name="Corre E."/>
            <person name="Pelletier E."/>
            <person name="Niang G."/>
            <person name="Scheremetjew M."/>
            <person name="Finn R."/>
            <person name="Kale V."/>
            <person name="Holt S."/>
            <person name="Cochrane G."/>
            <person name="Meng A."/>
            <person name="Brown T."/>
            <person name="Cohen L."/>
        </authorList>
    </citation>
    <scope>NUCLEOTIDE SEQUENCE</scope>
    <source>
        <strain evidence="3">SoJaBio B1-5/56/2</strain>
    </source>
</reference>
<evidence type="ECO:0000259" key="2">
    <source>
        <dbReference type="Pfam" id="PF06713"/>
    </source>
</evidence>
<evidence type="ECO:0000256" key="1">
    <source>
        <dbReference type="SAM" id="Phobius"/>
    </source>
</evidence>
<sequence>MAHLQEYYKAKYDTWVWFVIGFPIGLCLGMFFVLLITETGNLATDAVFLGTSLFCLLLYWFIMPRSYIFREDTFKIELGFPMSWTIDMVTIVDAQRYEQIVDCDCKVKFATSMENRVLIKRVEGYWNVLISPEDPDIFIRELRQRIRSGP</sequence>
<gene>
    <name evidence="3" type="ORF">NAES01612_LOCUS4721</name>
</gene>
<dbReference type="AlphaFoldDB" id="A0A7S4NH58"/>
<dbReference type="EMBL" id="HBKR01007185">
    <property type="protein sequence ID" value="CAE2287667.1"/>
    <property type="molecule type" value="Transcribed_RNA"/>
</dbReference>
<dbReference type="Pfam" id="PF06713">
    <property type="entry name" value="bPH_4"/>
    <property type="match status" value="1"/>
</dbReference>
<feature type="transmembrane region" description="Helical" evidence="1">
    <location>
        <begin position="12"/>
        <end position="36"/>
    </location>
</feature>
<dbReference type="InterPro" id="IPR009589">
    <property type="entry name" value="PH_YyaB-like"/>
</dbReference>
<organism evidence="3">
    <name type="scientific">Paramoeba aestuarina</name>
    <dbReference type="NCBI Taxonomy" id="180227"/>
    <lineage>
        <taxon>Eukaryota</taxon>
        <taxon>Amoebozoa</taxon>
        <taxon>Discosea</taxon>
        <taxon>Flabellinia</taxon>
        <taxon>Dactylopodida</taxon>
        <taxon>Paramoebidae</taxon>
        <taxon>Paramoeba</taxon>
    </lineage>
</organism>
<protein>
    <recommendedName>
        <fullName evidence="2">Uncharacterized protein YyaB-like PH domain-containing protein</fullName>
    </recommendedName>
</protein>
<proteinExistence type="predicted"/>
<keyword evidence="1" id="KW-0812">Transmembrane</keyword>
<keyword evidence="1" id="KW-0472">Membrane</keyword>
<accession>A0A7S4NH58</accession>
<dbReference type="GO" id="GO:0030153">
    <property type="term" value="P:bacteriocin immunity"/>
    <property type="evidence" value="ECO:0007669"/>
    <property type="project" value="InterPro"/>
</dbReference>
<name>A0A7S4NH58_9EUKA</name>
<feature type="transmembrane region" description="Helical" evidence="1">
    <location>
        <begin position="42"/>
        <end position="62"/>
    </location>
</feature>
<evidence type="ECO:0000313" key="3">
    <source>
        <dbReference type="EMBL" id="CAE2287667.1"/>
    </source>
</evidence>
<keyword evidence="1" id="KW-1133">Transmembrane helix</keyword>